<evidence type="ECO:0000313" key="3">
    <source>
        <dbReference type="Proteomes" id="UP000275267"/>
    </source>
</evidence>
<sequence length="67" mass="7297">MSVEPPAITFGGGGRRKATFRVTLAAKRWVQGLYTFGSLTWVDDCGHSVRIPVAVRTVIQDFVADTS</sequence>
<reference evidence="3" key="1">
    <citation type="journal article" date="2019" name="Nat. Commun.">
        <title>The genome of broomcorn millet.</title>
        <authorList>
            <person name="Zou C."/>
            <person name="Miki D."/>
            <person name="Li D."/>
            <person name="Tang Q."/>
            <person name="Xiao L."/>
            <person name="Rajput S."/>
            <person name="Deng P."/>
            <person name="Jia W."/>
            <person name="Huang R."/>
            <person name="Zhang M."/>
            <person name="Sun Y."/>
            <person name="Hu J."/>
            <person name="Fu X."/>
            <person name="Schnable P.S."/>
            <person name="Li F."/>
            <person name="Zhang H."/>
            <person name="Feng B."/>
            <person name="Zhu X."/>
            <person name="Liu R."/>
            <person name="Schnable J.C."/>
            <person name="Zhu J.-K."/>
            <person name="Zhang H."/>
        </authorList>
    </citation>
    <scope>NUCLEOTIDE SEQUENCE [LARGE SCALE GENOMIC DNA]</scope>
</reference>
<proteinExistence type="predicted"/>
<protein>
    <recommendedName>
        <fullName evidence="1">Subtilisin-like protease fibronectin type-III domain-containing protein</fullName>
    </recommendedName>
</protein>
<dbReference type="Gene3D" id="2.60.40.2310">
    <property type="match status" value="1"/>
</dbReference>
<dbReference type="Pfam" id="PF17766">
    <property type="entry name" value="fn3_6"/>
    <property type="match status" value="1"/>
</dbReference>
<dbReference type="AlphaFoldDB" id="A0A3L6Q5H5"/>
<comment type="caution">
    <text evidence="2">The sequence shown here is derived from an EMBL/GenBank/DDBJ whole genome shotgun (WGS) entry which is preliminary data.</text>
</comment>
<feature type="domain" description="Subtilisin-like protease fibronectin type-III" evidence="1">
    <location>
        <begin position="2"/>
        <end position="55"/>
    </location>
</feature>
<evidence type="ECO:0000259" key="1">
    <source>
        <dbReference type="Pfam" id="PF17766"/>
    </source>
</evidence>
<dbReference type="OrthoDB" id="4803627at2759"/>
<organism evidence="2 3">
    <name type="scientific">Panicum miliaceum</name>
    <name type="common">Proso millet</name>
    <name type="synonym">Broomcorn millet</name>
    <dbReference type="NCBI Taxonomy" id="4540"/>
    <lineage>
        <taxon>Eukaryota</taxon>
        <taxon>Viridiplantae</taxon>
        <taxon>Streptophyta</taxon>
        <taxon>Embryophyta</taxon>
        <taxon>Tracheophyta</taxon>
        <taxon>Spermatophyta</taxon>
        <taxon>Magnoliopsida</taxon>
        <taxon>Liliopsida</taxon>
        <taxon>Poales</taxon>
        <taxon>Poaceae</taxon>
        <taxon>PACMAD clade</taxon>
        <taxon>Panicoideae</taxon>
        <taxon>Panicodae</taxon>
        <taxon>Paniceae</taxon>
        <taxon>Panicinae</taxon>
        <taxon>Panicum</taxon>
        <taxon>Panicum sect. Panicum</taxon>
    </lineage>
</organism>
<dbReference type="EMBL" id="PQIB02000014">
    <property type="protein sequence ID" value="RLM69750.1"/>
    <property type="molecule type" value="Genomic_DNA"/>
</dbReference>
<dbReference type="InterPro" id="IPR041469">
    <property type="entry name" value="Subtilisin-like_FN3"/>
</dbReference>
<name>A0A3L6Q5H5_PANMI</name>
<gene>
    <name evidence="2" type="ORF">C2845_PM17G12050</name>
</gene>
<accession>A0A3L6Q5H5</accession>
<evidence type="ECO:0000313" key="2">
    <source>
        <dbReference type="EMBL" id="RLM69750.1"/>
    </source>
</evidence>
<dbReference type="Proteomes" id="UP000275267">
    <property type="component" value="Unassembled WGS sequence"/>
</dbReference>
<keyword evidence="3" id="KW-1185">Reference proteome</keyword>
<dbReference type="STRING" id="4540.A0A3L6Q5H5"/>